<protein>
    <submittedName>
        <fullName evidence="5">Antibiotic ABC transporter ATP-binding protein</fullName>
    </submittedName>
</protein>
<dbReference type="InterPro" id="IPR003593">
    <property type="entry name" value="AAA+_ATPase"/>
</dbReference>
<keyword evidence="6" id="KW-1185">Reference proteome</keyword>
<organism evidence="5 6">
    <name type="scientific">Sporosarcina globispora</name>
    <name type="common">Bacillus globisporus</name>
    <dbReference type="NCBI Taxonomy" id="1459"/>
    <lineage>
        <taxon>Bacteria</taxon>
        <taxon>Bacillati</taxon>
        <taxon>Bacillota</taxon>
        <taxon>Bacilli</taxon>
        <taxon>Bacillales</taxon>
        <taxon>Caryophanaceae</taxon>
        <taxon>Sporosarcina</taxon>
    </lineage>
</organism>
<dbReference type="PROSITE" id="PS00211">
    <property type="entry name" value="ABC_TRANSPORTER_1"/>
    <property type="match status" value="1"/>
</dbReference>
<proteinExistence type="predicted"/>
<evidence type="ECO:0000259" key="4">
    <source>
        <dbReference type="PROSITE" id="PS50893"/>
    </source>
</evidence>
<dbReference type="PANTHER" id="PTHR43582">
    <property type="entry name" value="LINEARMYCIN RESISTANCE ATP-BINDING PROTEIN LNRL"/>
    <property type="match status" value="1"/>
</dbReference>
<dbReference type="Proteomes" id="UP000037109">
    <property type="component" value="Unassembled WGS sequence"/>
</dbReference>
<gene>
    <name evidence="5" type="ORF">AF332_14950</name>
</gene>
<dbReference type="SMART" id="SM00382">
    <property type="entry name" value="AAA"/>
    <property type="match status" value="1"/>
</dbReference>
<dbReference type="PROSITE" id="PS50893">
    <property type="entry name" value="ABC_TRANSPORTER_2"/>
    <property type="match status" value="1"/>
</dbReference>
<dbReference type="InterPro" id="IPR025302">
    <property type="entry name" value="DrrA1/2-like_C"/>
</dbReference>
<evidence type="ECO:0000313" key="6">
    <source>
        <dbReference type="Proteomes" id="UP000037109"/>
    </source>
</evidence>
<dbReference type="RefSeq" id="WP_053435355.1">
    <property type="nucleotide sequence ID" value="NZ_LGUF01000007.1"/>
</dbReference>
<dbReference type="EMBL" id="LGUF01000007">
    <property type="protein sequence ID" value="KON87993.1"/>
    <property type="molecule type" value="Genomic_DNA"/>
</dbReference>
<sequence>MLETVKLTKSFKDKKVVDEINLYLHAGESVGLLGPNGAGKSTTISMIASLIRPTSGDVKLDGKSTIQNPSDLRKVLGVVPQEIALYEELSAYENLKFFGKAYRVERERLEVRIQEVLDMVGLKDRQKELIKTFSGGMKRRINIAAALLHNPRILILDEPTVGIDPQSRNHILETVRELNETHGTTVLYTSHYMEEVEQLCNRVYIMDHGKIIATGSKEELMSILSSEDTIGVQLSKRSEAFTDKIKTLPDVLQVEQTKEGLRILAKKNHNLLSNLVHAAEKEGIQIMNYQVEIPSLEDVFLHLTGKTLRD</sequence>
<keyword evidence="3 5" id="KW-0067">ATP-binding</keyword>
<comment type="caution">
    <text evidence="5">The sequence shown here is derived from an EMBL/GenBank/DDBJ whole genome shotgun (WGS) entry which is preliminary data.</text>
</comment>
<dbReference type="OrthoDB" id="9804819at2"/>
<dbReference type="Pfam" id="PF00005">
    <property type="entry name" value="ABC_tran"/>
    <property type="match status" value="1"/>
</dbReference>
<dbReference type="GO" id="GO:0005524">
    <property type="term" value="F:ATP binding"/>
    <property type="evidence" value="ECO:0007669"/>
    <property type="project" value="UniProtKB-KW"/>
</dbReference>
<dbReference type="STRING" id="1459.AF332_14950"/>
<dbReference type="Pfam" id="PF13732">
    <property type="entry name" value="DrrA1-3_C"/>
    <property type="match status" value="1"/>
</dbReference>
<dbReference type="PATRIC" id="fig|1459.3.peg.3226"/>
<evidence type="ECO:0000256" key="1">
    <source>
        <dbReference type="ARBA" id="ARBA00022448"/>
    </source>
</evidence>
<dbReference type="AlphaFoldDB" id="A0A0M0GE15"/>
<dbReference type="InterPro" id="IPR017871">
    <property type="entry name" value="ABC_transporter-like_CS"/>
</dbReference>
<keyword evidence="2" id="KW-0547">Nucleotide-binding</keyword>
<accession>A0A0M0GE15</accession>
<name>A0A0M0GE15_SPOGL</name>
<evidence type="ECO:0000313" key="5">
    <source>
        <dbReference type="EMBL" id="KON87993.1"/>
    </source>
</evidence>
<keyword evidence="1" id="KW-0813">Transport</keyword>
<dbReference type="GO" id="GO:0016887">
    <property type="term" value="F:ATP hydrolysis activity"/>
    <property type="evidence" value="ECO:0007669"/>
    <property type="project" value="InterPro"/>
</dbReference>
<evidence type="ECO:0000256" key="2">
    <source>
        <dbReference type="ARBA" id="ARBA00022741"/>
    </source>
</evidence>
<reference evidence="6" key="1">
    <citation type="submission" date="2015-07" db="EMBL/GenBank/DDBJ databases">
        <title>Fjat-10036 dsm4.</title>
        <authorList>
            <person name="Liu B."/>
            <person name="Wang J."/>
            <person name="Zhu Y."/>
            <person name="Liu G."/>
            <person name="Chen Q."/>
            <person name="Chen Z."/>
            <person name="Lan J."/>
            <person name="Che J."/>
            <person name="Ge C."/>
            <person name="Shi H."/>
            <person name="Pan Z."/>
            <person name="Liu X."/>
        </authorList>
    </citation>
    <scope>NUCLEOTIDE SEQUENCE [LARGE SCALE GENOMIC DNA]</scope>
    <source>
        <strain evidence="6">DSM 4</strain>
    </source>
</reference>
<dbReference type="SUPFAM" id="SSF52540">
    <property type="entry name" value="P-loop containing nucleoside triphosphate hydrolases"/>
    <property type="match status" value="1"/>
</dbReference>
<evidence type="ECO:0000256" key="3">
    <source>
        <dbReference type="ARBA" id="ARBA00022840"/>
    </source>
</evidence>
<dbReference type="PANTHER" id="PTHR43582:SF2">
    <property type="entry name" value="LINEARMYCIN RESISTANCE ATP-BINDING PROTEIN LNRL"/>
    <property type="match status" value="1"/>
</dbReference>
<dbReference type="InterPro" id="IPR003439">
    <property type="entry name" value="ABC_transporter-like_ATP-bd"/>
</dbReference>
<feature type="domain" description="ABC transporter" evidence="4">
    <location>
        <begin position="2"/>
        <end position="233"/>
    </location>
</feature>
<dbReference type="Gene3D" id="3.40.50.300">
    <property type="entry name" value="P-loop containing nucleotide triphosphate hydrolases"/>
    <property type="match status" value="1"/>
</dbReference>
<dbReference type="InterPro" id="IPR027417">
    <property type="entry name" value="P-loop_NTPase"/>
</dbReference>